<dbReference type="PROSITE" id="PS51257">
    <property type="entry name" value="PROKAR_LIPOPROTEIN"/>
    <property type="match status" value="1"/>
</dbReference>
<evidence type="ECO:0000256" key="3">
    <source>
        <dbReference type="RuleBase" id="RU000393"/>
    </source>
</evidence>
<sequence length="174" mass="18391">MKGAFFLVVTTLLAGCLAGDPKQVDVDIKNATGDSLGKIQLKEEAEGVRLKGTLKGLPPGVHAMHIHEKGKCQPPDFTSAGNHFNPEKKEHGLLHPKGAHAGDLPNIIVKENETVKVNIVAPNLTLLQGKNTLHTTDGTSIVIHEGQDDGMSQPAGDAGGRIACGEITFEPNKK</sequence>
<name>A0ABT9X005_9BACI</name>
<evidence type="ECO:0000259" key="4">
    <source>
        <dbReference type="Pfam" id="PF00080"/>
    </source>
</evidence>
<accession>A0ABT9X005</accession>
<keyword evidence="3 5" id="KW-0560">Oxidoreductase</keyword>
<dbReference type="EC" id="1.15.1.1" evidence="3"/>
<comment type="caution">
    <text evidence="5">The sequence shown here is derived from an EMBL/GenBank/DDBJ whole genome shotgun (WGS) entry which is preliminary data.</text>
</comment>
<dbReference type="InterPro" id="IPR001424">
    <property type="entry name" value="SOD_Cu_Zn_dom"/>
</dbReference>
<dbReference type="Proteomes" id="UP001223586">
    <property type="component" value="Unassembled WGS sequence"/>
</dbReference>
<keyword evidence="3" id="KW-0862">Zinc</keyword>
<dbReference type="CDD" id="cd00305">
    <property type="entry name" value="Cu-Zn_Superoxide_Dismutase"/>
    <property type="match status" value="1"/>
</dbReference>
<keyword evidence="6" id="KW-1185">Reference proteome</keyword>
<dbReference type="InterPro" id="IPR024134">
    <property type="entry name" value="SOD_Cu/Zn_/chaperone"/>
</dbReference>
<proteinExistence type="inferred from homology"/>
<reference evidence="5 6" key="1">
    <citation type="submission" date="2023-07" db="EMBL/GenBank/DDBJ databases">
        <title>Genomic Encyclopedia of Type Strains, Phase IV (KMG-IV): sequencing the most valuable type-strain genomes for metagenomic binning, comparative biology and taxonomic classification.</title>
        <authorList>
            <person name="Goeker M."/>
        </authorList>
    </citation>
    <scope>NUCLEOTIDE SEQUENCE [LARGE SCALE GENOMIC DNA]</scope>
    <source>
        <strain evidence="5 6">DSM 23837</strain>
    </source>
</reference>
<evidence type="ECO:0000256" key="1">
    <source>
        <dbReference type="ARBA" id="ARBA00010457"/>
    </source>
</evidence>
<comment type="catalytic activity">
    <reaction evidence="3">
        <text>2 superoxide + 2 H(+) = H2O2 + O2</text>
        <dbReference type="Rhea" id="RHEA:20696"/>
        <dbReference type="ChEBI" id="CHEBI:15378"/>
        <dbReference type="ChEBI" id="CHEBI:15379"/>
        <dbReference type="ChEBI" id="CHEBI:16240"/>
        <dbReference type="ChEBI" id="CHEBI:18421"/>
        <dbReference type="EC" id="1.15.1.1"/>
    </reaction>
</comment>
<dbReference type="PANTHER" id="PTHR10003">
    <property type="entry name" value="SUPEROXIDE DISMUTASE CU-ZN -RELATED"/>
    <property type="match status" value="1"/>
</dbReference>
<gene>
    <name evidence="5" type="ORF">J2S08_004347</name>
</gene>
<comment type="similarity">
    <text evidence="1 3">Belongs to the Cu-Zn superoxide dismutase family.</text>
</comment>
<comment type="cofactor">
    <cofactor evidence="3">
        <name>Cu cation</name>
        <dbReference type="ChEBI" id="CHEBI:23378"/>
    </cofactor>
    <text evidence="3">Binds 1 copper ion per subunit.</text>
</comment>
<dbReference type="SUPFAM" id="SSF49329">
    <property type="entry name" value="Cu,Zn superoxide dismutase-like"/>
    <property type="match status" value="1"/>
</dbReference>
<dbReference type="Gene3D" id="2.60.40.200">
    <property type="entry name" value="Superoxide dismutase, copper/zinc binding domain"/>
    <property type="match status" value="1"/>
</dbReference>
<evidence type="ECO:0000313" key="5">
    <source>
        <dbReference type="EMBL" id="MDQ0178442.1"/>
    </source>
</evidence>
<dbReference type="InterPro" id="IPR018152">
    <property type="entry name" value="SOD_Cu/Zn_BS"/>
</dbReference>
<feature type="domain" description="Superoxide dismutase copper/zinc binding" evidence="4">
    <location>
        <begin position="37"/>
        <end position="167"/>
    </location>
</feature>
<protein>
    <recommendedName>
        <fullName evidence="3">Superoxide dismutase [Cu-Zn]</fullName>
        <ecNumber evidence="3">1.15.1.1</ecNumber>
    </recommendedName>
</protein>
<comment type="function">
    <text evidence="2">Destroys radicals which are normally produced within the cells and which are toxic to biological systems. May play a role in favoring mycobacterial survival in phagocytes.</text>
</comment>
<evidence type="ECO:0000256" key="2">
    <source>
        <dbReference type="ARBA" id="ARBA00024900"/>
    </source>
</evidence>
<comment type="cofactor">
    <cofactor evidence="3">
        <name>Zn(2+)</name>
        <dbReference type="ChEBI" id="CHEBI:29105"/>
    </cofactor>
    <text evidence="3">Binds 1 zinc ion per subunit.</text>
</comment>
<dbReference type="GO" id="GO:0004784">
    <property type="term" value="F:superoxide dismutase activity"/>
    <property type="evidence" value="ECO:0007669"/>
    <property type="project" value="UniProtKB-EC"/>
</dbReference>
<dbReference type="InterPro" id="IPR036423">
    <property type="entry name" value="SOD-like_Cu/Zn_dom_sf"/>
</dbReference>
<dbReference type="PROSITE" id="PS00332">
    <property type="entry name" value="SOD_CU_ZN_2"/>
    <property type="match status" value="1"/>
</dbReference>
<keyword evidence="3" id="KW-0479">Metal-binding</keyword>
<organism evidence="5 6">
    <name type="scientific">Bacillus chungangensis</name>
    <dbReference type="NCBI Taxonomy" id="587633"/>
    <lineage>
        <taxon>Bacteria</taxon>
        <taxon>Bacillati</taxon>
        <taxon>Bacillota</taxon>
        <taxon>Bacilli</taxon>
        <taxon>Bacillales</taxon>
        <taxon>Bacillaceae</taxon>
        <taxon>Bacillus</taxon>
    </lineage>
</organism>
<keyword evidence="3" id="KW-0186">Copper</keyword>
<evidence type="ECO:0000313" key="6">
    <source>
        <dbReference type="Proteomes" id="UP001223586"/>
    </source>
</evidence>
<dbReference type="RefSeq" id="WP_307233267.1">
    <property type="nucleotide sequence ID" value="NZ_JAUSTT010000045.1"/>
</dbReference>
<dbReference type="EMBL" id="JAUSTT010000045">
    <property type="protein sequence ID" value="MDQ0178442.1"/>
    <property type="molecule type" value="Genomic_DNA"/>
</dbReference>
<dbReference type="Pfam" id="PF00080">
    <property type="entry name" value="Sod_Cu"/>
    <property type="match status" value="1"/>
</dbReference>